<feature type="transmembrane region" description="Helical" evidence="7">
    <location>
        <begin position="158"/>
        <end position="181"/>
    </location>
</feature>
<dbReference type="PANTHER" id="PTHR30213">
    <property type="entry name" value="INNER MEMBRANE PROTEIN YHJD"/>
    <property type="match status" value="1"/>
</dbReference>
<dbReference type="AlphaFoldDB" id="A0A919FIG1"/>
<feature type="transmembrane region" description="Helical" evidence="7">
    <location>
        <begin position="236"/>
        <end position="260"/>
    </location>
</feature>
<reference evidence="8" key="1">
    <citation type="journal article" date="2014" name="Int. J. Syst. Evol. Microbiol.">
        <title>Complete genome sequence of Corynebacterium casei LMG S-19264T (=DSM 44701T), isolated from a smear-ripened cheese.</title>
        <authorList>
            <consortium name="US DOE Joint Genome Institute (JGI-PGF)"/>
            <person name="Walter F."/>
            <person name="Albersmeier A."/>
            <person name="Kalinowski J."/>
            <person name="Ruckert C."/>
        </authorList>
    </citation>
    <scope>NUCLEOTIDE SEQUENCE</scope>
    <source>
        <strain evidence="8">JCM 4646</strain>
    </source>
</reference>
<dbReference type="PIRSF" id="PIRSF035875">
    <property type="entry name" value="RNase_BN"/>
    <property type="match status" value="1"/>
</dbReference>
<dbReference type="GeneID" id="95352238"/>
<evidence type="ECO:0000313" key="9">
    <source>
        <dbReference type="Proteomes" id="UP000617734"/>
    </source>
</evidence>
<feature type="transmembrane region" description="Helical" evidence="7">
    <location>
        <begin position="118"/>
        <end position="138"/>
    </location>
</feature>
<dbReference type="Proteomes" id="UP000617734">
    <property type="component" value="Unassembled WGS sequence"/>
</dbReference>
<evidence type="ECO:0000256" key="5">
    <source>
        <dbReference type="ARBA" id="ARBA00023136"/>
    </source>
</evidence>
<organism evidence="8 9">
    <name type="scientific">Kitasatospora indigofera</name>
    <dbReference type="NCBI Taxonomy" id="67307"/>
    <lineage>
        <taxon>Bacteria</taxon>
        <taxon>Bacillati</taxon>
        <taxon>Actinomycetota</taxon>
        <taxon>Actinomycetes</taxon>
        <taxon>Kitasatosporales</taxon>
        <taxon>Streptomycetaceae</taxon>
        <taxon>Kitasatospora</taxon>
    </lineage>
</organism>
<evidence type="ECO:0000256" key="1">
    <source>
        <dbReference type="ARBA" id="ARBA00004651"/>
    </source>
</evidence>
<dbReference type="NCBIfam" id="TIGR00765">
    <property type="entry name" value="yihY_not_rbn"/>
    <property type="match status" value="1"/>
</dbReference>
<feature type="transmembrane region" description="Helical" evidence="7">
    <location>
        <begin position="201"/>
        <end position="224"/>
    </location>
</feature>
<evidence type="ECO:0000256" key="4">
    <source>
        <dbReference type="ARBA" id="ARBA00022989"/>
    </source>
</evidence>
<keyword evidence="4 7" id="KW-1133">Transmembrane helix</keyword>
<dbReference type="InterPro" id="IPR017039">
    <property type="entry name" value="Virul_fac_BrkB"/>
</dbReference>
<keyword evidence="2" id="KW-1003">Cell membrane</keyword>
<proteinExistence type="predicted"/>
<dbReference type="EMBL" id="BNBO01000006">
    <property type="protein sequence ID" value="GHH65253.1"/>
    <property type="molecule type" value="Genomic_DNA"/>
</dbReference>
<feature type="region of interest" description="Disordered" evidence="6">
    <location>
        <begin position="307"/>
        <end position="332"/>
    </location>
</feature>
<gene>
    <name evidence="8" type="ORF">GCM10018781_17490</name>
</gene>
<feature type="compositionally biased region" description="Basic and acidic residues" evidence="6">
    <location>
        <begin position="307"/>
        <end position="323"/>
    </location>
</feature>
<feature type="transmembrane region" description="Helical" evidence="7">
    <location>
        <begin position="53"/>
        <end position="76"/>
    </location>
</feature>
<comment type="caution">
    <text evidence="8">The sequence shown here is derived from an EMBL/GenBank/DDBJ whole genome shotgun (WGS) entry which is preliminary data.</text>
</comment>
<evidence type="ECO:0000256" key="2">
    <source>
        <dbReference type="ARBA" id="ARBA00022475"/>
    </source>
</evidence>
<protein>
    <submittedName>
        <fullName evidence="8">Uncharacterized protein</fullName>
    </submittedName>
</protein>
<feature type="transmembrane region" description="Helical" evidence="7">
    <location>
        <begin position="272"/>
        <end position="294"/>
    </location>
</feature>
<dbReference type="RefSeq" id="WP_190210214.1">
    <property type="nucleotide sequence ID" value="NZ_BNBO01000006.1"/>
</dbReference>
<name>A0A919FIG1_9ACTN</name>
<keyword evidence="3 7" id="KW-0812">Transmembrane</keyword>
<sequence length="332" mass="35095">MGTATRVGRKNGSQEGLSADEAVTTLRAYGGWPLLRDAFLRFRYADGFSHARAIAFQTVLALVPFAIAVVGLSSVLHTQWLGRVTELTIARLTAGPSSELVGEVLRRSRERAGDGGSVALWGGAVFSLVNVVTAMCQIERGANRIYGIERDRPFHRKYARGLLMAVLAGLPLGLGFVLLVAGGEIAAAVAEAGGPGGHRAALAWAVLRWPAGVVLALLSASVIFHRAPRREQPGHSWLAFGAVVYLVLWVGLTGLFSVYLRVSNSVDAVYGPLSVIISLLMWAYLTAVALLLGISFAAQLEADRAGVQEPVRPDPEEPARPEDPGGGAAGRG</sequence>
<reference evidence="8" key="2">
    <citation type="submission" date="2020-09" db="EMBL/GenBank/DDBJ databases">
        <authorList>
            <person name="Sun Q."/>
            <person name="Ohkuma M."/>
        </authorList>
    </citation>
    <scope>NUCLEOTIDE SEQUENCE</scope>
    <source>
        <strain evidence="8">JCM 4646</strain>
    </source>
</reference>
<keyword evidence="9" id="KW-1185">Reference proteome</keyword>
<keyword evidence="5 7" id="KW-0472">Membrane</keyword>
<dbReference type="GO" id="GO:0005886">
    <property type="term" value="C:plasma membrane"/>
    <property type="evidence" value="ECO:0007669"/>
    <property type="project" value="UniProtKB-SubCell"/>
</dbReference>
<dbReference type="PANTHER" id="PTHR30213:SF0">
    <property type="entry name" value="UPF0761 MEMBRANE PROTEIN YIHY"/>
    <property type="match status" value="1"/>
</dbReference>
<evidence type="ECO:0000256" key="3">
    <source>
        <dbReference type="ARBA" id="ARBA00022692"/>
    </source>
</evidence>
<accession>A0A919FIG1</accession>
<dbReference type="Pfam" id="PF03631">
    <property type="entry name" value="Virul_fac_BrkB"/>
    <property type="match status" value="1"/>
</dbReference>
<evidence type="ECO:0000256" key="7">
    <source>
        <dbReference type="SAM" id="Phobius"/>
    </source>
</evidence>
<comment type="subcellular location">
    <subcellularLocation>
        <location evidence="1">Cell membrane</location>
        <topology evidence="1">Multi-pass membrane protein</topology>
    </subcellularLocation>
</comment>
<evidence type="ECO:0000313" key="8">
    <source>
        <dbReference type="EMBL" id="GHH65253.1"/>
    </source>
</evidence>
<evidence type="ECO:0000256" key="6">
    <source>
        <dbReference type="SAM" id="MobiDB-lite"/>
    </source>
</evidence>